<organism evidence="9 10">
    <name type="scientific">Zymoseptoria brevis</name>
    <dbReference type="NCBI Taxonomy" id="1047168"/>
    <lineage>
        <taxon>Eukaryota</taxon>
        <taxon>Fungi</taxon>
        <taxon>Dikarya</taxon>
        <taxon>Ascomycota</taxon>
        <taxon>Pezizomycotina</taxon>
        <taxon>Dothideomycetes</taxon>
        <taxon>Dothideomycetidae</taxon>
        <taxon>Mycosphaerellales</taxon>
        <taxon>Mycosphaerellaceae</taxon>
        <taxon>Zymoseptoria</taxon>
    </lineage>
</organism>
<evidence type="ECO:0000256" key="6">
    <source>
        <dbReference type="RuleBase" id="RU361277"/>
    </source>
</evidence>
<keyword evidence="10" id="KW-1185">Reference proteome</keyword>
<evidence type="ECO:0000256" key="4">
    <source>
        <dbReference type="ARBA" id="ARBA00022833"/>
    </source>
</evidence>
<reference evidence="9 10" key="1">
    <citation type="submission" date="2015-03" db="EMBL/GenBank/DDBJ databases">
        <title>RNA-seq based gene annotation and comparative genomics of four Zymoseptoria species reveal species-specific pathogenicity related genes and transposable element activity.</title>
        <authorList>
            <person name="Grandaubert J."/>
            <person name="Bhattacharyya A."/>
            <person name="Stukenbrock E.H."/>
        </authorList>
    </citation>
    <scope>NUCLEOTIDE SEQUENCE [LARGE SCALE GENOMIC DNA]</scope>
    <source>
        <strain evidence="9 10">Zb18110</strain>
    </source>
</reference>
<evidence type="ECO:0000256" key="5">
    <source>
        <dbReference type="ARBA" id="ARBA00023002"/>
    </source>
</evidence>
<dbReference type="InterPro" id="IPR011032">
    <property type="entry name" value="GroES-like_sf"/>
</dbReference>
<dbReference type="PANTHER" id="PTHR42813:SF4">
    <property type="entry name" value="NADP-DEPENDENT ISOPROPANOL DEHYDROGENASE"/>
    <property type="match status" value="1"/>
</dbReference>
<dbReference type="Pfam" id="PF00107">
    <property type="entry name" value="ADH_zinc_N"/>
    <property type="match status" value="1"/>
</dbReference>
<dbReference type="SUPFAM" id="SSF50129">
    <property type="entry name" value="GroES-like"/>
    <property type="match status" value="1"/>
</dbReference>
<accession>A0A0F4GYG3</accession>
<dbReference type="GO" id="GO:0016491">
    <property type="term" value="F:oxidoreductase activity"/>
    <property type="evidence" value="ECO:0007669"/>
    <property type="project" value="UniProtKB-KW"/>
</dbReference>
<dbReference type="Proteomes" id="UP000033647">
    <property type="component" value="Unassembled WGS sequence"/>
</dbReference>
<feature type="domain" description="Alcohol dehydrogenase-like C-terminal" evidence="7">
    <location>
        <begin position="182"/>
        <end position="293"/>
    </location>
</feature>
<evidence type="ECO:0000259" key="7">
    <source>
        <dbReference type="Pfam" id="PF00107"/>
    </source>
</evidence>
<dbReference type="PANTHER" id="PTHR42813">
    <property type="entry name" value="ZINC-TYPE ALCOHOL DEHYDROGENASE-LIKE"/>
    <property type="match status" value="1"/>
</dbReference>
<dbReference type="InterPro" id="IPR002328">
    <property type="entry name" value="ADH_Zn_CS"/>
</dbReference>
<name>A0A0F4GYG3_9PEZI</name>
<proteinExistence type="inferred from homology"/>
<sequence length="369" mass="39835">MKALIYNGIGKYKVVDKPDPKVQAGTDALVRMVRTTICGSDLHILKGDVPTVTDGRTLGHEGIGVIEEAGADVKNFKKGDRVVIRCITCCATCSHSHELTLTSMADACRNDGGWILGHTSDGTQAERVLIKHADASLFMVPPGADERTLLVFSDILPTGLEVGVLRGKVTPGSSVAIVGAGPVGLAAGITAQLYSPRELVFFDLDDHRLSVAKKIGATHVYNTTDCKDIRALAKDHIGEADGFDVVIEAVGIPATFNFCEDLVGVGGNIANVGVHAKPVKLNIDKLWPRSISQYPHRRHRMSHDGPPTSPWLWCQLVLFLDSLTSMAAGKLDASDMVSHDFKFSQIEEAYDFFGRAAETKSLKVNIEYE</sequence>
<dbReference type="SUPFAM" id="SSF51735">
    <property type="entry name" value="NAD(P)-binding Rossmann-fold domains"/>
    <property type="match status" value="1"/>
</dbReference>
<evidence type="ECO:0000256" key="3">
    <source>
        <dbReference type="ARBA" id="ARBA00022723"/>
    </source>
</evidence>
<evidence type="ECO:0000313" key="10">
    <source>
        <dbReference type="Proteomes" id="UP000033647"/>
    </source>
</evidence>
<dbReference type="EMBL" id="LAFY01000047">
    <property type="protein sequence ID" value="KJY02465.1"/>
    <property type="molecule type" value="Genomic_DNA"/>
</dbReference>
<dbReference type="Gene3D" id="3.40.50.720">
    <property type="entry name" value="NAD(P)-binding Rossmann-like Domain"/>
    <property type="match status" value="1"/>
</dbReference>
<comment type="similarity">
    <text evidence="2 6">Belongs to the zinc-containing alcohol dehydrogenase family.</text>
</comment>
<dbReference type="Gene3D" id="3.90.180.10">
    <property type="entry name" value="Medium-chain alcohol dehydrogenases, catalytic domain"/>
    <property type="match status" value="1"/>
</dbReference>
<keyword evidence="3 6" id="KW-0479">Metal-binding</keyword>
<dbReference type="InterPro" id="IPR013149">
    <property type="entry name" value="ADH-like_C"/>
</dbReference>
<dbReference type="Pfam" id="PF08240">
    <property type="entry name" value="ADH_N"/>
    <property type="match status" value="1"/>
</dbReference>
<comment type="cofactor">
    <cofactor evidence="1 6">
        <name>Zn(2+)</name>
        <dbReference type="ChEBI" id="CHEBI:29105"/>
    </cofactor>
</comment>
<dbReference type="InterPro" id="IPR036291">
    <property type="entry name" value="NAD(P)-bd_dom_sf"/>
</dbReference>
<evidence type="ECO:0000313" key="9">
    <source>
        <dbReference type="EMBL" id="KJY02465.1"/>
    </source>
</evidence>
<dbReference type="STRING" id="1047168.A0A0F4GYG3"/>
<keyword evidence="5" id="KW-0560">Oxidoreductase</keyword>
<evidence type="ECO:0000259" key="8">
    <source>
        <dbReference type="Pfam" id="PF08240"/>
    </source>
</evidence>
<protein>
    <submittedName>
        <fullName evidence="9">Alcohol dehydrogenase like protein</fullName>
    </submittedName>
</protein>
<comment type="caution">
    <text evidence="9">The sequence shown here is derived from an EMBL/GenBank/DDBJ whole genome shotgun (WGS) entry which is preliminary data.</text>
</comment>
<dbReference type="InterPro" id="IPR013154">
    <property type="entry name" value="ADH-like_N"/>
</dbReference>
<dbReference type="AlphaFoldDB" id="A0A0F4GYG3"/>
<keyword evidence="4 6" id="KW-0862">Zinc</keyword>
<feature type="domain" description="Alcohol dehydrogenase-like N-terminal" evidence="8">
    <location>
        <begin position="26"/>
        <end position="134"/>
    </location>
</feature>
<evidence type="ECO:0000256" key="1">
    <source>
        <dbReference type="ARBA" id="ARBA00001947"/>
    </source>
</evidence>
<evidence type="ECO:0000256" key="2">
    <source>
        <dbReference type="ARBA" id="ARBA00008072"/>
    </source>
</evidence>
<dbReference type="OrthoDB" id="442947at2759"/>
<gene>
    <name evidence="9" type="ORF">TI39_contig50g00003</name>
</gene>
<dbReference type="GO" id="GO:0008270">
    <property type="term" value="F:zinc ion binding"/>
    <property type="evidence" value="ECO:0007669"/>
    <property type="project" value="InterPro"/>
</dbReference>
<dbReference type="PROSITE" id="PS00059">
    <property type="entry name" value="ADH_ZINC"/>
    <property type="match status" value="1"/>
</dbReference>